<keyword evidence="3" id="KW-1185">Reference proteome</keyword>
<dbReference type="Proteomes" id="UP000612680">
    <property type="component" value="Chromosome"/>
</dbReference>
<reference evidence="2 3" key="1">
    <citation type="submission" date="2020-06" db="EMBL/GenBank/DDBJ databases">
        <title>Dyadobacter sandarakinus sp. nov., isolated from the soil of the Arctic Yellow River Station.</title>
        <authorList>
            <person name="Zhang Y."/>
            <person name="Peng F."/>
        </authorList>
    </citation>
    <scope>NUCLEOTIDE SEQUENCE [LARGE SCALE GENOMIC DNA]</scope>
    <source>
        <strain evidence="2 3">Q3-56</strain>
    </source>
</reference>
<evidence type="ECO:0000313" key="2">
    <source>
        <dbReference type="EMBL" id="QRR03883.1"/>
    </source>
</evidence>
<accession>A0ABX7IDV2</accession>
<keyword evidence="1" id="KW-1133">Transmembrane helix</keyword>
<sequence>MRILSILLHKVNYTRSFADVELFGKPTHTLTIESVIVMLIKLLLGAILLAATIITGIIILPFWLVFWIGKRLDEKPPLL</sequence>
<organism evidence="2 3">
    <name type="scientific">Dyadobacter sandarakinus</name>
    <dbReference type="NCBI Taxonomy" id="2747268"/>
    <lineage>
        <taxon>Bacteria</taxon>
        <taxon>Pseudomonadati</taxon>
        <taxon>Bacteroidota</taxon>
        <taxon>Cytophagia</taxon>
        <taxon>Cytophagales</taxon>
        <taxon>Spirosomataceae</taxon>
        <taxon>Dyadobacter</taxon>
    </lineage>
</organism>
<dbReference type="RefSeq" id="WP_204660074.1">
    <property type="nucleotide sequence ID" value="NZ_CP056775.1"/>
</dbReference>
<gene>
    <name evidence="2" type="ORF">HWI92_24710</name>
</gene>
<feature type="transmembrane region" description="Helical" evidence="1">
    <location>
        <begin position="42"/>
        <end position="69"/>
    </location>
</feature>
<keyword evidence="1" id="KW-0472">Membrane</keyword>
<evidence type="ECO:0000256" key="1">
    <source>
        <dbReference type="SAM" id="Phobius"/>
    </source>
</evidence>
<name>A0ABX7IDV2_9BACT</name>
<proteinExistence type="predicted"/>
<protein>
    <submittedName>
        <fullName evidence="2">Uncharacterized protein</fullName>
    </submittedName>
</protein>
<keyword evidence="1" id="KW-0812">Transmembrane</keyword>
<evidence type="ECO:0000313" key="3">
    <source>
        <dbReference type="Proteomes" id="UP000612680"/>
    </source>
</evidence>
<dbReference type="EMBL" id="CP056775">
    <property type="protein sequence ID" value="QRR03883.1"/>
    <property type="molecule type" value="Genomic_DNA"/>
</dbReference>